<gene>
    <name evidence="1" type="ORF">RRF57_006486</name>
</gene>
<proteinExistence type="predicted"/>
<accession>A0AAN7Z9W5</accession>
<organism evidence="1 2">
    <name type="scientific">Xylaria bambusicola</name>
    <dbReference type="NCBI Taxonomy" id="326684"/>
    <lineage>
        <taxon>Eukaryota</taxon>
        <taxon>Fungi</taxon>
        <taxon>Dikarya</taxon>
        <taxon>Ascomycota</taxon>
        <taxon>Pezizomycotina</taxon>
        <taxon>Sordariomycetes</taxon>
        <taxon>Xylariomycetidae</taxon>
        <taxon>Xylariales</taxon>
        <taxon>Xylariaceae</taxon>
        <taxon>Xylaria</taxon>
    </lineage>
</organism>
<evidence type="ECO:0000313" key="2">
    <source>
        <dbReference type="Proteomes" id="UP001305414"/>
    </source>
</evidence>
<dbReference type="Proteomes" id="UP001305414">
    <property type="component" value="Unassembled WGS sequence"/>
</dbReference>
<reference evidence="1 2" key="1">
    <citation type="submission" date="2023-10" db="EMBL/GenBank/DDBJ databases">
        <title>Draft genome sequence of Xylaria bambusicola isolate GMP-LS, the root and basal stem rot pathogen of sugarcane in Indonesia.</title>
        <authorList>
            <person name="Selvaraj P."/>
            <person name="Muralishankar V."/>
            <person name="Muruganantham S."/>
            <person name="Sp S."/>
            <person name="Haryani S."/>
            <person name="Lau K.J.X."/>
            <person name="Naqvi N.I."/>
        </authorList>
    </citation>
    <scope>NUCLEOTIDE SEQUENCE [LARGE SCALE GENOMIC DNA]</scope>
    <source>
        <strain evidence="1">GMP-LS</strain>
    </source>
</reference>
<keyword evidence="2" id="KW-1185">Reference proteome</keyword>
<sequence length="65" mass="7447">MTVGDTLVQVRSLLSNKFRSGGWLSPYLLFYWCLPPDRSKWPFRLVLLSGPPMVYGDQAGLSWEL</sequence>
<protein>
    <submittedName>
        <fullName evidence="1">Uncharacterized protein</fullName>
    </submittedName>
</protein>
<name>A0AAN7Z9W5_9PEZI</name>
<evidence type="ECO:0000313" key="1">
    <source>
        <dbReference type="EMBL" id="KAK5630771.1"/>
    </source>
</evidence>
<dbReference type="AlphaFoldDB" id="A0AAN7Z9W5"/>
<dbReference type="EMBL" id="JAWHQM010000017">
    <property type="protein sequence ID" value="KAK5630771.1"/>
    <property type="molecule type" value="Genomic_DNA"/>
</dbReference>
<comment type="caution">
    <text evidence="1">The sequence shown here is derived from an EMBL/GenBank/DDBJ whole genome shotgun (WGS) entry which is preliminary data.</text>
</comment>